<evidence type="ECO:0000256" key="5">
    <source>
        <dbReference type="ARBA" id="ARBA00023136"/>
    </source>
</evidence>
<gene>
    <name evidence="10" type="ORF">CHLNCDRAFT_135113</name>
</gene>
<evidence type="ECO:0000313" key="11">
    <source>
        <dbReference type="Proteomes" id="UP000008141"/>
    </source>
</evidence>
<sequence>MPPASLSDALLPGQHQGSEPRDGGPRGRGRGLAGAAGQQAGQSARVLANLVNSGIGASTVAMPLAVLKLGVGVALAAMAVQALLGILANHILSRESDRCGADSYHDLMHSRFGKWGGRAALNSLGKTVVWLIILADLVVGCSGDGTGLLPELLRAAGYPGMADSGAWYLRRWPWILLLAVLAPPPPQASLRSLDKLSGMSLVGNAAVGLMTASAVALAVVAARQGKAHPIHWLPSPEDAGAESKAGLALEVASVFPVLMGAAFTQNNINSVMSELRPYRQGLLDAAQIAARLLTISVFLAIGISNYLAFGSQLQPDVLLNYGTEGLGRLLARRAALALSAAVKLAFLVNGLLSLPMCLYPYQRNLSELHGDGPGNVMQMGPQGKIHEALQKWAAKYGPVFKYFLGRRPCIVITDPDLVRQICVKRFIDYHDRSVPTLENGAACDNHFQNSGILFSRGKYWLGIRTACEPLFHSAALASYAPMMNQAIDELVGKMQAAAVSGEGICVSELLKAMSMDVIGTTAFGVEFGAQKEGSGSTLVKAAEAMFTPMAGLPFWAAILSFAVPDLRRVWYRLALLLNPKTINQIVADRRYLWGASQALLDSAREQATAAGAPAGGQGPGVADGLRSSGEEGAKVAVESAAFQQAYKTYVAQVPPETSVVSRLKDAVNKQTGKQLSDLDICAQLFTFLLAGYETTSLALSYALYLLAQHPEHQRRIQEASGGRGPAEVDALGQRELVYEDLAKLPYTEAAFQESMRLYPPVSSLIVLLREAGHGGVDLDLTGGSRRSLATPAAGPTSVFIPGELLPLGCIGSRYGAACVQLMYNCRVMFNIWTLHRDPRYWEAPEEFRPARFLPDEAASHHPGAYFPFGLGPRRCVGWRFALEEGVLCLARIFQRFELRLDAERHTGPLDLRSSVTLAPPKGIWLKVHGREV</sequence>
<dbReference type="PRINTS" id="PR00385">
    <property type="entry name" value="P450"/>
</dbReference>
<dbReference type="FunCoup" id="E1ZHI8">
    <property type="interactions" value="105"/>
</dbReference>
<dbReference type="PRINTS" id="PR00463">
    <property type="entry name" value="EP450I"/>
</dbReference>
<dbReference type="InParanoid" id="E1ZHI8"/>
<dbReference type="InterPro" id="IPR001128">
    <property type="entry name" value="Cyt_P450"/>
</dbReference>
<keyword evidence="11" id="KW-1185">Reference proteome</keyword>
<evidence type="ECO:0000256" key="1">
    <source>
        <dbReference type="ARBA" id="ARBA00004370"/>
    </source>
</evidence>
<feature type="transmembrane region" description="Helical" evidence="8">
    <location>
        <begin position="69"/>
        <end position="88"/>
    </location>
</feature>
<dbReference type="EMBL" id="GL433847">
    <property type="protein sequence ID" value="EFN54610.1"/>
    <property type="molecule type" value="Genomic_DNA"/>
</dbReference>
<dbReference type="InterPro" id="IPR017972">
    <property type="entry name" value="Cyt_P450_CS"/>
</dbReference>
<proteinExistence type="predicted"/>
<evidence type="ECO:0000256" key="3">
    <source>
        <dbReference type="ARBA" id="ARBA00022970"/>
    </source>
</evidence>
<dbReference type="GO" id="GO:0016020">
    <property type="term" value="C:membrane"/>
    <property type="evidence" value="ECO:0007669"/>
    <property type="project" value="UniProtKB-SubCell"/>
</dbReference>
<dbReference type="KEGG" id="cvr:CHLNCDRAFT_135113"/>
<feature type="transmembrane region" description="Helical" evidence="8">
    <location>
        <begin position="288"/>
        <end position="309"/>
    </location>
</feature>
<dbReference type="GO" id="GO:0005506">
    <property type="term" value="F:iron ion binding"/>
    <property type="evidence" value="ECO:0007669"/>
    <property type="project" value="InterPro"/>
</dbReference>
<feature type="domain" description="Amino acid transporter transmembrane" evidence="9">
    <location>
        <begin position="45"/>
        <end position="363"/>
    </location>
</feature>
<dbReference type="OrthoDB" id="507451at2759"/>
<evidence type="ECO:0000256" key="2">
    <source>
        <dbReference type="ARBA" id="ARBA00022692"/>
    </source>
</evidence>
<comment type="cofactor">
    <cofactor evidence="6">
        <name>heme</name>
        <dbReference type="ChEBI" id="CHEBI:30413"/>
    </cofactor>
</comment>
<keyword evidence="3" id="KW-0813">Transport</keyword>
<keyword evidence="6" id="KW-0349">Heme</keyword>
<feature type="region of interest" description="Disordered" evidence="7">
    <location>
        <begin position="1"/>
        <end position="35"/>
    </location>
</feature>
<keyword evidence="2 8" id="KW-0812">Transmembrane</keyword>
<dbReference type="InterPro" id="IPR036396">
    <property type="entry name" value="Cyt_P450_sf"/>
</dbReference>
<comment type="subcellular location">
    <subcellularLocation>
        <location evidence="1">Membrane</location>
    </subcellularLocation>
</comment>
<feature type="binding site" description="axial binding residue" evidence="6">
    <location>
        <position position="875"/>
    </location>
    <ligand>
        <name>heme</name>
        <dbReference type="ChEBI" id="CHEBI:30413"/>
    </ligand>
    <ligandPart>
        <name>Fe</name>
        <dbReference type="ChEBI" id="CHEBI:18248"/>
    </ligandPart>
</feature>
<keyword evidence="6" id="KW-0479">Metal-binding</keyword>
<dbReference type="Pfam" id="PF00067">
    <property type="entry name" value="p450"/>
    <property type="match status" value="3"/>
</dbReference>
<dbReference type="InterPro" id="IPR013057">
    <property type="entry name" value="AA_transpt_TM"/>
</dbReference>
<keyword evidence="3" id="KW-0029">Amino-acid transport</keyword>
<organism evidence="11">
    <name type="scientific">Chlorella variabilis</name>
    <name type="common">Green alga</name>
    <dbReference type="NCBI Taxonomy" id="554065"/>
    <lineage>
        <taxon>Eukaryota</taxon>
        <taxon>Viridiplantae</taxon>
        <taxon>Chlorophyta</taxon>
        <taxon>core chlorophytes</taxon>
        <taxon>Trebouxiophyceae</taxon>
        <taxon>Chlorellales</taxon>
        <taxon>Chlorellaceae</taxon>
        <taxon>Chlorella clade</taxon>
        <taxon>Chlorella</taxon>
    </lineage>
</organism>
<evidence type="ECO:0000256" key="4">
    <source>
        <dbReference type="ARBA" id="ARBA00022989"/>
    </source>
</evidence>
<dbReference type="SUPFAM" id="SSF48264">
    <property type="entry name" value="Cytochrome P450"/>
    <property type="match status" value="1"/>
</dbReference>
<dbReference type="Proteomes" id="UP000008141">
    <property type="component" value="Unassembled WGS sequence"/>
</dbReference>
<dbReference type="PANTHER" id="PTHR24301:SF2">
    <property type="entry name" value="THROMBOXANE-A SYNTHASE"/>
    <property type="match status" value="1"/>
</dbReference>
<evidence type="ECO:0000256" key="6">
    <source>
        <dbReference type="PIRSR" id="PIRSR602401-1"/>
    </source>
</evidence>
<dbReference type="eggNOG" id="KOG1305">
    <property type="taxonomic scope" value="Eukaryota"/>
</dbReference>
<keyword evidence="5 8" id="KW-0472">Membrane</keyword>
<evidence type="ECO:0000313" key="10">
    <source>
        <dbReference type="EMBL" id="EFN54610.1"/>
    </source>
</evidence>
<dbReference type="PANTHER" id="PTHR24301">
    <property type="entry name" value="THROMBOXANE-A SYNTHASE"/>
    <property type="match status" value="1"/>
</dbReference>
<keyword evidence="6" id="KW-0408">Iron</keyword>
<dbReference type="Gene3D" id="1.10.630.10">
    <property type="entry name" value="Cytochrome P450"/>
    <property type="match status" value="1"/>
</dbReference>
<dbReference type="GeneID" id="17354109"/>
<dbReference type="GO" id="GO:0006865">
    <property type="term" value="P:amino acid transport"/>
    <property type="evidence" value="ECO:0007669"/>
    <property type="project" value="UniProtKB-KW"/>
</dbReference>
<dbReference type="GO" id="GO:0004497">
    <property type="term" value="F:monooxygenase activity"/>
    <property type="evidence" value="ECO:0007669"/>
    <property type="project" value="InterPro"/>
</dbReference>
<evidence type="ECO:0000256" key="8">
    <source>
        <dbReference type="SAM" id="Phobius"/>
    </source>
</evidence>
<feature type="transmembrane region" description="Helical" evidence="8">
    <location>
        <begin position="201"/>
        <end position="222"/>
    </location>
</feature>
<dbReference type="PROSITE" id="PS00086">
    <property type="entry name" value="CYTOCHROME_P450"/>
    <property type="match status" value="1"/>
</dbReference>
<evidence type="ECO:0000256" key="7">
    <source>
        <dbReference type="SAM" id="MobiDB-lite"/>
    </source>
</evidence>
<keyword evidence="4 8" id="KW-1133">Transmembrane helix</keyword>
<dbReference type="RefSeq" id="XP_005846712.1">
    <property type="nucleotide sequence ID" value="XM_005846650.1"/>
</dbReference>
<name>E1ZHI8_CHLVA</name>
<dbReference type="eggNOG" id="KOG0158">
    <property type="taxonomic scope" value="Eukaryota"/>
</dbReference>
<dbReference type="Pfam" id="PF01490">
    <property type="entry name" value="Aa_trans"/>
    <property type="match status" value="1"/>
</dbReference>
<protein>
    <recommendedName>
        <fullName evidence="9">Amino acid transporter transmembrane domain-containing protein</fullName>
    </recommendedName>
</protein>
<dbReference type="GO" id="GO:0020037">
    <property type="term" value="F:heme binding"/>
    <property type="evidence" value="ECO:0007669"/>
    <property type="project" value="InterPro"/>
</dbReference>
<dbReference type="GO" id="GO:0016705">
    <property type="term" value="F:oxidoreductase activity, acting on paired donors, with incorporation or reduction of molecular oxygen"/>
    <property type="evidence" value="ECO:0007669"/>
    <property type="project" value="InterPro"/>
</dbReference>
<dbReference type="STRING" id="554065.E1ZHI8"/>
<reference evidence="10 11" key="1">
    <citation type="journal article" date="2010" name="Plant Cell">
        <title>The Chlorella variabilis NC64A genome reveals adaptation to photosymbiosis, coevolution with viruses, and cryptic sex.</title>
        <authorList>
            <person name="Blanc G."/>
            <person name="Duncan G."/>
            <person name="Agarkova I."/>
            <person name="Borodovsky M."/>
            <person name="Gurnon J."/>
            <person name="Kuo A."/>
            <person name="Lindquist E."/>
            <person name="Lucas S."/>
            <person name="Pangilinan J."/>
            <person name="Polle J."/>
            <person name="Salamov A."/>
            <person name="Terry A."/>
            <person name="Yamada T."/>
            <person name="Dunigan D.D."/>
            <person name="Grigoriev I.V."/>
            <person name="Claverie J.M."/>
            <person name="Van Etten J.L."/>
        </authorList>
    </citation>
    <scope>NUCLEOTIDE SEQUENCE [LARGE SCALE GENOMIC DNA]</scope>
    <source>
        <strain evidence="10 11">NC64A</strain>
    </source>
</reference>
<dbReference type="InterPro" id="IPR002401">
    <property type="entry name" value="Cyt_P450_E_grp-I"/>
</dbReference>
<accession>E1ZHI8</accession>
<evidence type="ECO:0000259" key="9">
    <source>
        <dbReference type="Pfam" id="PF01490"/>
    </source>
</evidence>
<dbReference type="AlphaFoldDB" id="E1ZHI8"/>